<dbReference type="GO" id="GO:0005886">
    <property type="term" value="C:plasma membrane"/>
    <property type="evidence" value="ECO:0007669"/>
    <property type="project" value="TreeGrafter"/>
</dbReference>
<evidence type="ECO:0000313" key="12">
    <source>
        <dbReference type="Proteomes" id="UP000317944"/>
    </source>
</evidence>
<keyword evidence="8" id="KW-0067">ATP-binding</keyword>
<dbReference type="AlphaFoldDB" id="A0A544V0K8"/>
<comment type="catalytic activity">
    <reaction evidence="1">
        <text>ATP + protein L-histidine = ADP + protein N-phospho-L-histidine.</text>
        <dbReference type="EC" id="2.7.13.3"/>
    </reaction>
</comment>
<evidence type="ECO:0000256" key="5">
    <source>
        <dbReference type="ARBA" id="ARBA00022679"/>
    </source>
</evidence>
<dbReference type="InterPro" id="IPR004358">
    <property type="entry name" value="Sig_transdc_His_kin-like_C"/>
</dbReference>
<dbReference type="Proteomes" id="UP000317944">
    <property type="component" value="Unassembled WGS sequence"/>
</dbReference>
<dbReference type="InterPro" id="IPR036890">
    <property type="entry name" value="HATPase_C_sf"/>
</dbReference>
<dbReference type="SUPFAM" id="SSF55874">
    <property type="entry name" value="ATPase domain of HSP90 chaperone/DNA topoisomerase II/histidine kinase"/>
    <property type="match status" value="1"/>
</dbReference>
<feature type="domain" description="Histidine kinase" evidence="10">
    <location>
        <begin position="85"/>
        <end position="294"/>
    </location>
</feature>
<dbReference type="InterPro" id="IPR050351">
    <property type="entry name" value="BphY/WalK/GraS-like"/>
</dbReference>
<dbReference type="GO" id="GO:0000155">
    <property type="term" value="F:phosphorelay sensor kinase activity"/>
    <property type="evidence" value="ECO:0007669"/>
    <property type="project" value="InterPro"/>
</dbReference>
<keyword evidence="9" id="KW-0902">Two-component regulatory system</keyword>
<comment type="subcellular location">
    <subcellularLocation>
        <location evidence="2">Membrane</location>
    </subcellularLocation>
</comment>
<evidence type="ECO:0000256" key="9">
    <source>
        <dbReference type="ARBA" id="ARBA00023012"/>
    </source>
</evidence>
<dbReference type="PROSITE" id="PS50109">
    <property type="entry name" value="HIS_KIN"/>
    <property type="match status" value="1"/>
</dbReference>
<dbReference type="GO" id="GO:0004721">
    <property type="term" value="F:phosphoprotein phosphatase activity"/>
    <property type="evidence" value="ECO:0007669"/>
    <property type="project" value="TreeGrafter"/>
</dbReference>
<reference evidence="11 12" key="1">
    <citation type="submission" date="2018-03" db="EMBL/GenBank/DDBJ databases">
        <title>Aerobic endospore-forming bacteria genome sequencing and assembly.</title>
        <authorList>
            <person name="Cavalcante D.A."/>
            <person name="Driks A."/>
            <person name="Putonti C."/>
            <person name="De-Souza M.T."/>
        </authorList>
    </citation>
    <scope>NUCLEOTIDE SEQUENCE [LARGE SCALE GENOMIC DNA]</scope>
    <source>
        <strain evidence="11 12">SDF0037</strain>
    </source>
</reference>
<dbReference type="InterPro" id="IPR036097">
    <property type="entry name" value="HisK_dim/P_sf"/>
</dbReference>
<comment type="caution">
    <text evidence="11">The sequence shown here is derived from an EMBL/GenBank/DDBJ whole genome shotgun (WGS) entry which is preliminary data.</text>
</comment>
<dbReference type="InterPro" id="IPR003594">
    <property type="entry name" value="HATPase_dom"/>
</dbReference>
<gene>
    <name evidence="11" type="ORF">C7Y47_00980</name>
</gene>
<dbReference type="CDD" id="cd00082">
    <property type="entry name" value="HisKA"/>
    <property type="match status" value="1"/>
</dbReference>
<dbReference type="InterPro" id="IPR005467">
    <property type="entry name" value="His_kinase_dom"/>
</dbReference>
<keyword evidence="5" id="KW-0808">Transferase</keyword>
<dbReference type="SUPFAM" id="SSF47384">
    <property type="entry name" value="Homodimeric domain of signal transducing histidine kinase"/>
    <property type="match status" value="1"/>
</dbReference>
<name>A0A544V0K8_LYSSH</name>
<sequence length="295" mass="34456">MWIVAIVIIVGLLFYIFYIQRQLQLMNIQLSQRLHEQYTQPISVELLNKEINQLVANINRILIESQKSRSYIKREEKYYKEMISNISHDFRTPLTAIKGYQQMLLKEPLTEKQLAKLEIAQKHVGRLEQLLATFFEYSYLHSNEDKPKKDRINISNIVFEEIAGAFVQFEQKGIAVNLPNFEPLIIHSDEEMLLRIVQNLVRNSIMHAQGDVTIKLWLEEEHAYICFQNPIDENSQLNPNQLFDRFYTTDNSRRKNTGLGLSIVRLLAEKLGGSATAKIEEGMIEFLVCVKRDLK</sequence>
<dbReference type="Pfam" id="PF02518">
    <property type="entry name" value="HATPase_c"/>
    <property type="match status" value="1"/>
</dbReference>
<evidence type="ECO:0000256" key="1">
    <source>
        <dbReference type="ARBA" id="ARBA00000085"/>
    </source>
</evidence>
<dbReference type="OrthoDB" id="9792991at2"/>
<evidence type="ECO:0000313" key="11">
    <source>
        <dbReference type="EMBL" id="TQR39638.1"/>
    </source>
</evidence>
<evidence type="ECO:0000256" key="8">
    <source>
        <dbReference type="ARBA" id="ARBA00022840"/>
    </source>
</evidence>
<dbReference type="SMART" id="SM00387">
    <property type="entry name" value="HATPase_c"/>
    <property type="match status" value="1"/>
</dbReference>
<dbReference type="Gene3D" id="1.10.287.130">
    <property type="match status" value="1"/>
</dbReference>
<evidence type="ECO:0000256" key="6">
    <source>
        <dbReference type="ARBA" id="ARBA00022741"/>
    </source>
</evidence>
<dbReference type="EC" id="2.7.13.3" evidence="3"/>
<proteinExistence type="predicted"/>
<dbReference type="RefSeq" id="WP_142507057.1">
    <property type="nucleotide sequence ID" value="NZ_SADV01000001.1"/>
</dbReference>
<keyword evidence="6" id="KW-0547">Nucleotide-binding</keyword>
<dbReference type="SMART" id="SM00388">
    <property type="entry name" value="HisKA"/>
    <property type="match status" value="1"/>
</dbReference>
<dbReference type="GO" id="GO:0016036">
    <property type="term" value="P:cellular response to phosphate starvation"/>
    <property type="evidence" value="ECO:0007669"/>
    <property type="project" value="TreeGrafter"/>
</dbReference>
<dbReference type="GO" id="GO:0005524">
    <property type="term" value="F:ATP binding"/>
    <property type="evidence" value="ECO:0007669"/>
    <property type="project" value="UniProtKB-KW"/>
</dbReference>
<dbReference type="EMBL" id="SADV01000001">
    <property type="protein sequence ID" value="TQR39638.1"/>
    <property type="molecule type" value="Genomic_DNA"/>
</dbReference>
<keyword evidence="4" id="KW-0597">Phosphoprotein</keyword>
<dbReference type="InterPro" id="IPR003661">
    <property type="entry name" value="HisK_dim/P_dom"/>
</dbReference>
<evidence type="ECO:0000256" key="3">
    <source>
        <dbReference type="ARBA" id="ARBA00012438"/>
    </source>
</evidence>
<protein>
    <recommendedName>
        <fullName evidence="3">histidine kinase</fullName>
        <ecNumber evidence="3">2.7.13.3</ecNumber>
    </recommendedName>
</protein>
<evidence type="ECO:0000259" key="10">
    <source>
        <dbReference type="PROSITE" id="PS50109"/>
    </source>
</evidence>
<evidence type="ECO:0000256" key="2">
    <source>
        <dbReference type="ARBA" id="ARBA00004370"/>
    </source>
</evidence>
<dbReference type="PANTHER" id="PTHR45453:SF1">
    <property type="entry name" value="PHOSPHATE REGULON SENSOR PROTEIN PHOR"/>
    <property type="match status" value="1"/>
</dbReference>
<dbReference type="PANTHER" id="PTHR45453">
    <property type="entry name" value="PHOSPHATE REGULON SENSOR PROTEIN PHOR"/>
    <property type="match status" value="1"/>
</dbReference>
<keyword evidence="7 11" id="KW-0418">Kinase</keyword>
<accession>A0A544V0K8</accession>
<dbReference type="Pfam" id="PF00512">
    <property type="entry name" value="HisKA"/>
    <property type="match status" value="1"/>
</dbReference>
<evidence type="ECO:0000256" key="7">
    <source>
        <dbReference type="ARBA" id="ARBA00022777"/>
    </source>
</evidence>
<evidence type="ECO:0000256" key="4">
    <source>
        <dbReference type="ARBA" id="ARBA00022553"/>
    </source>
</evidence>
<dbReference type="PRINTS" id="PR00344">
    <property type="entry name" value="BCTRLSENSOR"/>
</dbReference>
<dbReference type="Gene3D" id="3.30.565.10">
    <property type="entry name" value="Histidine kinase-like ATPase, C-terminal domain"/>
    <property type="match status" value="1"/>
</dbReference>
<organism evidence="11 12">
    <name type="scientific">Lysinibacillus sphaericus</name>
    <name type="common">Bacillus sphaericus</name>
    <dbReference type="NCBI Taxonomy" id="1421"/>
    <lineage>
        <taxon>Bacteria</taxon>
        <taxon>Bacillati</taxon>
        <taxon>Bacillota</taxon>
        <taxon>Bacilli</taxon>
        <taxon>Bacillales</taxon>
        <taxon>Bacillaceae</taxon>
        <taxon>Lysinibacillus</taxon>
    </lineage>
</organism>